<dbReference type="InterPro" id="IPR013149">
    <property type="entry name" value="ADH-like_C"/>
</dbReference>
<protein>
    <submittedName>
        <fullName evidence="2">NADPH2:quinone reductase</fullName>
        <ecNumber evidence="2">1.6.5.5</ecNumber>
    </submittedName>
</protein>
<dbReference type="AlphaFoldDB" id="A0A7W7AC31"/>
<evidence type="ECO:0000313" key="3">
    <source>
        <dbReference type="Proteomes" id="UP000538566"/>
    </source>
</evidence>
<evidence type="ECO:0000259" key="1">
    <source>
        <dbReference type="SMART" id="SM00829"/>
    </source>
</evidence>
<gene>
    <name evidence="2" type="ORF">GGR37_001805</name>
</gene>
<dbReference type="EC" id="1.6.5.5" evidence="2"/>
<proteinExistence type="predicted"/>
<dbReference type="InterPro" id="IPR036291">
    <property type="entry name" value="NAD(P)-bd_dom_sf"/>
</dbReference>
<dbReference type="EMBL" id="JACHOA010000003">
    <property type="protein sequence ID" value="MBB4613530.1"/>
    <property type="molecule type" value="Genomic_DNA"/>
</dbReference>
<dbReference type="Gene3D" id="3.90.180.10">
    <property type="entry name" value="Medium-chain alcohol dehydrogenases, catalytic domain"/>
    <property type="match status" value="1"/>
</dbReference>
<dbReference type="SUPFAM" id="SSF50129">
    <property type="entry name" value="GroES-like"/>
    <property type="match status" value="1"/>
</dbReference>
<dbReference type="InterPro" id="IPR051397">
    <property type="entry name" value="Zn-ADH-like_protein"/>
</dbReference>
<dbReference type="InterPro" id="IPR011032">
    <property type="entry name" value="GroES-like_sf"/>
</dbReference>
<dbReference type="Proteomes" id="UP000538566">
    <property type="component" value="Unassembled WGS sequence"/>
</dbReference>
<dbReference type="CDD" id="cd08241">
    <property type="entry name" value="QOR1"/>
    <property type="match status" value="1"/>
</dbReference>
<feature type="domain" description="Enoyl reductase (ER)" evidence="1">
    <location>
        <begin position="14"/>
        <end position="325"/>
    </location>
</feature>
<sequence>MNKMLALQVHELADDLSGTKLAELPIPQIAAGEVLVRIEAAALGFPDLLMTRGGYQAKPPLPFVPGMESAGVVVEAAEGSRWRAGDRVITGGLTGGVAQYGVFANNALMSLPGLLSMAQGASLRAAYLTAWVALVRRGQALAGDWLLVHGAAGGVGLAAVDLGIALGLRVIAVASSETKREAIARLYSPAHVIDGAAGFREQVLALTDGHGADLVFDPVGGDVFDESTRCIAFDGRLLVIGFAGGRIPQVGANIPLIKGFSVVGVRAGEYGRRFPERGAENLESVHKLASDGSIVPHVDACYSMQDWEKAYRAMESRSVIGRSVILPHG</sequence>
<keyword evidence="2" id="KW-0560">Oxidoreductase</keyword>
<organism evidence="2 3">
    <name type="scientific">Novosphingobium taihuense</name>
    <dbReference type="NCBI Taxonomy" id="260085"/>
    <lineage>
        <taxon>Bacteria</taxon>
        <taxon>Pseudomonadati</taxon>
        <taxon>Pseudomonadota</taxon>
        <taxon>Alphaproteobacteria</taxon>
        <taxon>Sphingomonadales</taxon>
        <taxon>Sphingomonadaceae</taxon>
        <taxon>Novosphingobium</taxon>
    </lineage>
</organism>
<dbReference type="SMART" id="SM00829">
    <property type="entry name" value="PKS_ER"/>
    <property type="match status" value="1"/>
</dbReference>
<reference evidence="2 3" key="1">
    <citation type="submission" date="2020-08" db="EMBL/GenBank/DDBJ databases">
        <title>Genomic Encyclopedia of Type Strains, Phase IV (KMG-IV): sequencing the most valuable type-strain genomes for metagenomic binning, comparative biology and taxonomic classification.</title>
        <authorList>
            <person name="Goeker M."/>
        </authorList>
    </citation>
    <scope>NUCLEOTIDE SEQUENCE [LARGE SCALE GENOMIC DNA]</scope>
    <source>
        <strain evidence="2 3">DSM 17507</strain>
    </source>
</reference>
<dbReference type="Gene3D" id="3.40.50.720">
    <property type="entry name" value="NAD(P)-binding Rossmann-like Domain"/>
    <property type="match status" value="1"/>
</dbReference>
<keyword evidence="3" id="KW-1185">Reference proteome</keyword>
<comment type="caution">
    <text evidence="2">The sequence shown here is derived from an EMBL/GenBank/DDBJ whole genome shotgun (WGS) entry which is preliminary data.</text>
</comment>
<dbReference type="SUPFAM" id="SSF51735">
    <property type="entry name" value="NAD(P)-binding Rossmann-fold domains"/>
    <property type="match status" value="1"/>
</dbReference>
<dbReference type="Pfam" id="PF00107">
    <property type="entry name" value="ADH_zinc_N"/>
    <property type="match status" value="1"/>
</dbReference>
<dbReference type="PANTHER" id="PTHR43677:SF4">
    <property type="entry name" value="QUINONE OXIDOREDUCTASE-LIKE PROTEIN 2"/>
    <property type="match status" value="1"/>
</dbReference>
<accession>A0A7W7AC31</accession>
<dbReference type="Pfam" id="PF08240">
    <property type="entry name" value="ADH_N"/>
    <property type="match status" value="1"/>
</dbReference>
<dbReference type="GO" id="GO:0003960">
    <property type="term" value="F:quinone reductase (NADPH) activity"/>
    <property type="evidence" value="ECO:0007669"/>
    <property type="project" value="UniProtKB-EC"/>
</dbReference>
<dbReference type="PANTHER" id="PTHR43677">
    <property type="entry name" value="SHORT-CHAIN DEHYDROGENASE/REDUCTASE"/>
    <property type="match status" value="1"/>
</dbReference>
<dbReference type="InterPro" id="IPR020843">
    <property type="entry name" value="ER"/>
</dbReference>
<dbReference type="OrthoDB" id="4190732at2"/>
<evidence type="ECO:0000313" key="2">
    <source>
        <dbReference type="EMBL" id="MBB4613530.1"/>
    </source>
</evidence>
<dbReference type="InterPro" id="IPR013154">
    <property type="entry name" value="ADH-like_N"/>
</dbReference>
<name>A0A7W7AC31_9SPHN</name>